<protein>
    <recommendedName>
        <fullName evidence="5">Ubiquitin-like protease family profile domain-containing protein</fullName>
    </recommendedName>
</protein>
<comment type="similarity">
    <text evidence="1">Belongs to the peptidase C48 family.</text>
</comment>
<feature type="region of interest" description="Disordered" evidence="4">
    <location>
        <begin position="345"/>
        <end position="404"/>
    </location>
</feature>
<evidence type="ECO:0000313" key="6">
    <source>
        <dbReference type="EMBL" id="KAG5385708.1"/>
    </source>
</evidence>
<dbReference type="InterPro" id="IPR003653">
    <property type="entry name" value="Peptidase_C48_C"/>
</dbReference>
<dbReference type="EMBL" id="JADBGQ010000008">
    <property type="protein sequence ID" value="KAG5385708.1"/>
    <property type="molecule type" value="Genomic_DNA"/>
</dbReference>
<evidence type="ECO:0000259" key="5">
    <source>
        <dbReference type="PROSITE" id="PS50600"/>
    </source>
</evidence>
<name>A0ABQ7LJJ1_BRACM</name>
<reference evidence="6 7" key="1">
    <citation type="submission" date="2021-03" db="EMBL/GenBank/DDBJ databases">
        <authorList>
            <person name="King G.J."/>
            <person name="Bancroft I."/>
            <person name="Baten A."/>
            <person name="Bloomfield J."/>
            <person name="Borpatragohain P."/>
            <person name="He Z."/>
            <person name="Irish N."/>
            <person name="Irwin J."/>
            <person name="Liu K."/>
            <person name="Mauleon R.P."/>
            <person name="Moore J."/>
            <person name="Morris R."/>
            <person name="Ostergaard L."/>
            <person name="Wang B."/>
            <person name="Wells R."/>
        </authorList>
    </citation>
    <scope>NUCLEOTIDE SEQUENCE [LARGE SCALE GENOMIC DNA]</scope>
    <source>
        <strain evidence="6">R-o-18</strain>
        <tissue evidence="6">Leaf</tissue>
    </source>
</reference>
<keyword evidence="7" id="KW-1185">Reference proteome</keyword>
<dbReference type="Gene3D" id="3.40.395.10">
    <property type="entry name" value="Adenoviral Proteinase, Chain A"/>
    <property type="match status" value="1"/>
</dbReference>
<dbReference type="Pfam" id="PF02902">
    <property type="entry name" value="Peptidase_C48"/>
    <property type="match status" value="1"/>
</dbReference>
<gene>
    <name evidence="6" type="primary">A09p054760.1_BraROA</name>
    <name evidence="6" type="ORF">IGI04_037178</name>
</gene>
<keyword evidence="3" id="KW-0378">Hydrolase</keyword>
<feature type="compositionally biased region" description="Basic and acidic residues" evidence="4">
    <location>
        <begin position="222"/>
        <end position="240"/>
    </location>
</feature>
<comment type="caution">
    <text evidence="6">The sequence shown here is derived from an EMBL/GenBank/DDBJ whole genome shotgun (WGS) entry which is preliminary data.</text>
</comment>
<evidence type="ECO:0000256" key="1">
    <source>
        <dbReference type="ARBA" id="ARBA00005234"/>
    </source>
</evidence>
<evidence type="ECO:0000256" key="4">
    <source>
        <dbReference type="SAM" id="MobiDB-lite"/>
    </source>
</evidence>
<sequence length="649" mass="73487">KHLISLTLKTSWSLRLSFQRRRTWRLCLLRCVPSGEINDGNLSVSPPLRFSPPLLLSPPLRVSPPLVASSIFSTSLRLSASRDLSSSLRLSPRLSSSRRLVASLHLSPPLRFSRPLRFSPPLSASLLLSPPRRFSPPLSASLLLSPPRRFSPPLSAYLLLLPPRRFDNFFSVISVTGNGDVFLDAQYTREGEMEHERVDLVLERIRNKYDWSSTDWPVLDPEESKMEESDSHCRGPEADKSVDHTDVVADEETSSVKVVGKGKRKFFDKGAETRKKKVLCKRSAEKFLTFGPETKSFIEGLIRTSVTSLGDVLSMQMANMERLFTERMGKMEIEVSQLKDAISLTGEGSYPSKKETEEAPLNSKAKQAPPKSKCAQAPPKSKGAQAPPKCKGDQPTPTKNDGKKIAIETNDFDFGLSTQDLRDLSQATFVDGFDLSQVKVETSSKSKPFNMAPLQWNDEEMDRTKEDSPDAALVFFREEDWEKVRTWSTSSTRIRIGPATLDFEIANRLMDKSEWLNSLEIDTAMYLFRERTSLKRWRPHRVAFMTVIFSNMINKEYGHLEAQGRKNYMLHNLLLQFGKGVLPPHGRTHEIWNIDVDRLYVPVHVSGNHWIALCISFVTRSIEVFDCSGRKRYKEVDGFANLIPRIVKA</sequence>
<feature type="non-terminal residue" evidence="6">
    <location>
        <position position="649"/>
    </location>
</feature>
<feature type="non-terminal residue" evidence="6">
    <location>
        <position position="1"/>
    </location>
</feature>
<dbReference type="SUPFAM" id="SSF54001">
    <property type="entry name" value="Cysteine proteinases"/>
    <property type="match status" value="1"/>
</dbReference>
<accession>A0ABQ7LJJ1</accession>
<feature type="region of interest" description="Disordered" evidence="4">
    <location>
        <begin position="221"/>
        <end position="240"/>
    </location>
</feature>
<dbReference type="InterPro" id="IPR038765">
    <property type="entry name" value="Papain-like_cys_pep_sf"/>
</dbReference>
<proteinExistence type="inferred from homology"/>
<organism evidence="6 7">
    <name type="scientific">Brassica rapa subsp. trilocularis</name>
    <dbReference type="NCBI Taxonomy" id="1813537"/>
    <lineage>
        <taxon>Eukaryota</taxon>
        <taxon>Viridiplantae</taxon>
        <taxon>Streptophyta</taxon>
        <taxon>Embryophyta</taxon>
        <taxon>Tracheophyta</taxon>
        <taxon>Spermatophyta</taxon>
        <taxon>Magnoliopsida</taxon>
        <taxon>eudicotyledons</taxon>
        <taxon>Gunneridae</taxon>
        <taxon>Pentapetalae</taxon>
        <taxon>rosids</taxon>
        <taxon>malvids</taxon>
        <taxon>Brassicales</taxon>
        <taxon>Brassicaceae</taxon>
        <taxon>Brassiceae</taxon>
        <taxon>Brassica</taxon>
    </lineage>
</organism>
<evidence type="ECO:0000256" key="2">
    <source>
        <dbReference type="ARBA" id="ARBA00022670"/>
    </source>
</evidence>
<keyword evidence="2" id="KW-0645">Protease</keyword>
<evidence type="ECO:0000313" key="7">
    <source>
        <dbReference type="Proteomes" id="UP000823674"/>
    </source>
</evidence>
<evidence type="ECO:0000256" key="3">
    <source>
        <dbReference type="ARBA" id="ARBA00022801"/>
    </source>
</evidence>
<feature type="domain" description="Ubiquitin-like protease family profile" evidence="5">
    <location>
        <begin position="499"/>
        <end position="649"/>
    </location>
</feature>
<dbReference type="Proteomes" id="UP000823674">
    <property type="component" value="Chromosome A09"/>
</dbReference>
<dbReference type="PROSITE" id="PS50600">
    <property type="entry name" value="ULP_PROTEASE"/>
    <property type="match status" value="1"/>
</dbReference>